<accession>A0A1I3IJA4</accession>
<keyword evidence="1" id="KW-0472">Membrane</keyword>
<dbReference type="STRING" id="1125876.SAMN05443292_2642"/>
<dbReference type="Proteomes" id="UP000198931">
    <property type="component" value="Unassembled WGS sequence"/>
</dbReference>
<name>A0A1I3IJA4_9FLAO</name>
<reference evidence="2 3" key="1">
    <citation type="submission" date="2016-10" db="EMBL/GenBank/DDBJ databases">
        <authorList>
            <person name="de Groot N.N."/>
        </authorList>
    </citation>
    <scope>NUCLEOTIDE SEQUENCE [LARGE SCALE GENOMIC DNA]</scope>
    <source>
        <strain evidence="2 3">DSM 26000</strain>
    </source>
</reference>
<sequence length="126" mass="15090">MKYAGKVKKMKKNNRDLFMIVFIILIMIIYKFISPSKSENSYLDQLRKKDIKSTIYKKTIDFENHGIPYIIYNKKDSIIIYREWENKIQVNDSIIKPKGSLKLIIKNLNNVKRFDYENQDLKLPNP</sequence>
<evidence type="ECO:0000256" key="1">
    <source>
        <dbReference type="SAM" id="Phobius"/>
    </source>
</evidence>
<keyword evidence="3" id="KW-1185">Reference proteome</keyword>
<proteinExistence type="predicted"/>
<gene>
    <name evidence="2" type="ORF">SAMN05443292_2642</name>
</gene>
<protein>
    <submittedName>
        <fullName evidence="2">Uncharacterized protein</fullName>
    </submittedName>
</protein>
<keyword evidence="1" id="KW-1133">Transmembrane helix</keyword>
<dbReference type="EMBL" id="FOQT01000005">
    <property type="protein sequence ID" value="SFI48011.1"/>
    <property type="molecule type" value="Genomic_DNA"/>
</dbReference>
<feature type="transmembrane region" description="Helical" evidence="1">
    <location>
        <begin position="16"/>
        <end position="33"/>
    </location>
</feature>
<keyword evidence="1" id="KW-0812">Transmembrane</keyword>
<evidence type="ECO:0000313" key="3">
    <source>
        <dbReference type="Proteomes" id="UP000198931"/>
    </source>
</evidence>
<dbReference type="AlphaFoldDB" id="A0A1I3IJA4"/>
<evidence type="ECO:0000313" key="2">
    <source>
        <dbReference type="EMBL" id="SFI48011.1"/>
    </source>
</evidence>
<organism evidence="2 3">
    <name type="scientific">Halpernia frigidisoli</name>
    <dbReference type="NCBI Taxonomy" id="1125876"/>
    <lineage>
        <taxon>Bacteria</taxon>
        <taxon>Pseudomonadati</taxon>
        <taxon>Bacteroidota</taxon>
        <taxon>Flavobacteriia</taxon>
        <taxon>Flavobacteriales</taxon>
        <taxon>Weeksellaceae</taxon>
        <taxon>Chryseobacterium group</taxon>
        <taxon>Halpernia</taxon>
    </lineage>
</organism>